<keyword evidence="1" id="KW-0539">Nucleus</keyword>
<protein>
    <recommendedName>
        <fullName evidence="5">Transcription factor domain-containing protein</fullName>
    </recommendedName>
</protein>
<evidence type="ECO:0008006" key="5">
    <source>
        <dbReference type="Google" id="ProtNLM"/>
    </source>
</evidence>
<organism evidence="3 4">
    <name type="scientific">Xylaria grammica</name>
    <dbReference type="NCBI Taxonomy" id="363999"/>
    <lineage>
        <taxon>Eukaryota</taxon>
        <taxon>Fungi</taxon>
        <taxon>Dikarya</taxon>
        <taxon>Ascomycota</taxon>
        <taxon>Pezizomycotina</taxon>
        <taxon>Sordariomycetes</taxon>
        <taxon>Xylariomycetidae</taxon>
        <taxon>Xylariales</taxon>
        <taxon>Xylariaceae</taxon>
        <taxon>Xylaria</taxon>
    </lineage>
</organism>
<dbReference type="InterPro" id="IPR021858">
    <property type="entry name" value="Fun_TF"/>
</dbReference>
<keyword evidence="4" id="KW-1185">Reference proteome</keyword>
<dbReference type="InterPro" id="IPR053175">
    <property type="entry name" value="DHMBA_Reg_Transcription_Factor"/>
</dbReference>
<evidence type="ECO:0000256" key="2">
    <source>
        <dbReference type="SAM" id="Phobius"/>
    </source>
</evidence>
<dbReference type="Pfam" id="PF11951">
    <property type="entry name" value="Fungal_trans_2"/>
    <property type="match status" value="1"/>
</dbReference>
<dbReference type="AlphaFoldDB" id="A0A439D940"/>
<keyword evidence="2" id="KW-0812">Transmembrane</keyword>
<reference evidence="3 4" key="1">
    <citation type="submission" date="2018-12" db="EMBL/GenBank/DDBJ databases">
        <title>Draft genome sequence of Xylaria grammica IHI A82.</title>
        <authorList>
            <person name="Buettner E."/>
            <person name="Kellner H."/>
        </authorList>
    </citation>
    <scope>NUCLEOTIDE SEQUENCE [LARGE SCALE GENOMIC DNA]</scope>
    <source>
        <strain evidence="3 4">IHI A82</strain>
    </source>
</reference>
<evidence type="ECO:0000313" key="3">
    <source>
        <dbReference type="EMBL" id="RWA10914.1"/>
    </source>
</evidence>
<evidence type="ECO:0000256" key="1">
    <source>
        <dbReference type="ARBA" id="ARBA00023242"/>
    </source>
</evidence>
<dbReference type="PANTHER" id="PTHR38791">
    <property type="entry name" value="ZN(II)2CYS6 TRANSCRIPTION FACTOR (EUROFUNG)-RELATED-RELATED"/>
    <property type="match status" value="1"/>
</dbReference>
<keyword evidence="2" id="KW-1133">Transmembrane helix</keyword>
<feature type="transmembrane region" description="Helical" evidence="2">
    <location>
        <begin position="312"/>
        <end position="332"/>
    </location>
</feature>
<evidence type="ECO:0000313" key="4">
    <source>
        <dbReference type="Proteomes" id="UP000286045"/>
    </source>
</evidence>
<dbReference type="EMBL" id="RYZI01000096">
    <property type="protein sequence ID" value="RWA10914.1"/>
    <property type="molecule type" value="Genomic_DNA"/>
</dbReference>
<name>A0A439D940_9PEZI</name>
<dbReference type="Proteomes" id="UP000286045">
    <property type="component" value="Unassembled WGS sequence"/>
</dbReference>
<keyword evidence="2" id="KW-0472">Membrane</keyword>
<sequence>MNTGLATKAKATYSSRTRTDTTITAPDHLEPIAPVSSAPRLLTQPSEKWDTKAISHFLHNYSFAPTKDGPGYLGFLPGLLANNSSVESAVLAAGFASLANVTGLSYLERTAEKHYGETLRSISIALKDPSEASSDTTLAAIIVLQLYEAIIGITSVSRDPHEKGLVALARQRGNARPSTGSGNDLLRIIYSRVHINSVGGISPSPVEAEYDVEAVDFPTHQNELWRLMRETSRFCAETQAIMAVPGNYLFKSKIIESLDRLFSAYLRLLSWRAALPSTWLYQSCKVPTRDEQDSEQRIPPGKYHLFRNIHHGGMWISFWCTLIYALQTLVYVSTRPMIQQTFAQSLHRTQDLRNRLHDAVDEICACVPYMMADVDQLGLPTVGKDGKALGSYFLLRGLYVASCVEELTSAQRECMTRTFLRIAHVKGIKLALRPTNRWLCQHGGRVASVHQLWVTGMLATQDPTT</sequence>
<accession>A0A439D940</accession>
<proteinExistence type="predicted"/>
<comment type="caution">
    <text evidence="3">The sequence shown here is derived from an EMBL/GenBank/DDBJ whole genome shotgun (WGS) entry which is preliminary data.</text>
</comment>
<gene>
    <name evidence="3" type="ORF">EKO27_g4180</name>
</gene>